<reference evidence="2 3" key="1">
    <citation type="journal article" date="2014" name="J. Microbiol.">
        <title>Diaminobutyricibacter tongyongensis gen. nov., sp. nov. and Homoserinibacter gongjuensis gen. nov., sp. nov. belong to the family Microbacteriaceae.</title>
        <authorList>
            <person name="Kim S.J."/>
            <person name="Ahn J.H."/>
            <person name="Weon H.Y."/>
            <person name="Hamada M."/>
            <person name="Suzuki K."/>
            <person name="Kwon S.W."/>
        </authorList>
    </citation>
    <scope>NUCLEOTIDE SEQUENCE [LARGE SCALE GENOMIC DNA]</scope>
    <source>
        <strain evidence="2 3">NBRC 108724</strain>
    </source>
</reference>
<dbReference type="InterPro" id="IPR001279">
    <property type="entry name" value="Metallo-B-lactamas"/>
</dbReference>
<feature type="domain" description="Metallo-beta-lactamase" evidence="1">
    <location>
        <begin position="32"/>
        <end position="219"/>
    </location>
</feature>
<dbReference type="AlphaFoldDB" id="A0A6L9XSB6"/>
<name>A0A6L9XSB6_9MICO</name>
<dbReference type="PANTHER" id="PTHR42951:SF14">
    <property type="entry name" value="METALLO-BETA-LACTAMASE SUPERFAMILY PROTEIN"/>
    <property type="match status" value="1"/>
</dbReference>
<keyword evidence="3" id="KW-1185">Reference proteome</keyword>
<comment type="caution">
    <text evidence="2">The sequence shown here is derived from an EMBL/GenBank/DDBJ whole genome shotgun (WGS) entry which is preliminary data.</text>
</comment>
<protein>
    <submittedName>
        <fullName evidence="2">MBL fold metallo-hydrolase</fullName>
    </submittedName>
</protein>
<dbReference type="Gene3D" id="3.60.15.10">
    <property type="entry name" value="Ribonuclease Z/Hydroxyacylglutathione hydrolase-like"/>
    <property type="match status" value="1"/>
</dbReference>
<sequence length="287" mass="31074">MTDLNLDVFVYPMEPYNSPDPPGPGEVVTWAPMSSTLIAGPTEGVLIDAMLTTHHADAIAEWAKTFNKTITGIFITHGHTDHWGGGGQLLTHFPDAALYAAPEVAARAAWEAEANKTSKYWSSRFPGQLTDPPVVPELYPSDGILVDGEPVNIIHIGQGDIDGSVVFHVPSIDAIVAGDVVYNNVHMMFFEADEPKRDAWIASIDKIAALNPKIVVAGHKSVGAADTPDHLAASQQYIRDFSTVARRGGSVEDLVNGMLELHGKRDQNHTLWISARAEVARRRAARS</sequence>
<proteinExistence type="predicted"/>
<dbReference type="RefSeq" id="WP_163287455.1">
    <property type="nucleotide sequence ID" value="NZ_JAAGWY010000001.1"/>
</dbReference>
<dbReference type="Pfam" id="PF00753">
    <property type="entry name" value="Lactamase_B"/>
    <property type="match status" value="1"/>
</dbReference>
<evidence type="ECO:0000259" key="1">
    <source>
        <dbReference type="SMART" id="SM00849"/>
    </source>
</evidence>
<dbReference type="InterPro" id="IPR050855">
    <property type="entry name" value="NDM-1-like"/>
</dbReference>
<keyword evidence="2" id="KW-0378">Hydrolase</keyword>
<dbReference type="GO" id="GO:0016787">
    <property type="term" value="F:hydrolase activity"/>
    <property type="evidence" value="ECO:0007669"/>
    <property type="project" value="UniProtKB-KW"/>
</dbReference>
<dbReference type="SMART" id="SM00849">
    <property type="entry name" value="Lactamase_B"/>
    <property type="match status" value="1"/>
</dbReference>
<dbReference type="Proteomes" id="UP000474967">
    <property type="component" value="Unassembled WGS sequence"/>
</dbReference>
<evidence type="ECO:0000313" key="3">
    <source>
        <dbReference type="Proteomes" id="UP000474967"/>
    </source>
</evidence>
<organism evidence="2 3">
    <name type="scientific">Leifsonia tongyongensis</name>
    <dbReference type="NCBI Taxonomy" id="1268043"/>
    <lineage>
        <taxon>Bacteria</taxon>
        <taxon>Bacillati</taxon>
        <taxon>Actinomycetota</taxon>
        <taxon>Actinomycetes</taxon>
        <taxon>Micrococcales</taxon>
        <taxon>Microbacteriaceae</taxon>
        <taxon>Leifsonia</taxon>
    </lineage>
</organism>
<dbReference type="PANTHER" id="PTHR42951">
    <property type="entry name" value="METALLO-BETA-LACTAMASE DOMAIN-CONTAINING"/>
    <property type="match status" value="1"/>
</dbReference>
<evidence type="ECO:0000313" key="2">
    <source>
        <dbReference type="EMBL" id="NEN04309.1"/>
    </source>
</evidence>
<accession>A0A6L9XSB6</accession>
<dbReference type="SUPFAM" id="SSF56281">
    <property type="entry name" value="Metallo-hydrolase/oxidoreductase"/>
    <property type="match status" value="1"/>
</dbReference>
<gene>
    <name evidence="2" type="ORF">G3T36_00330</name>
</gene>
<dbReference type="InterPro" id="IPR036866">
    <property type="entry name" value="RibonucZ/Hydroxyglut_hydro"/>
</dbReference>
<dbReference type="EMBL" id="JAAGWY010000001">
    <property type="protein sequence ID" value="NEN04309.1"/>
    <property type="molecule type" value="Genomic_DNA"/>
</dbReference>